<accession>L9X6A9</accession>
<keyword evidence="3" id="KW-1185">Reference proteome</keyword>
<keyword evidence="1" id="KW-0812">Transmembrane</keyword>
<evidence type="ECO:0000313" key="3">
    <source>
        <dbReference type="Proteomes" id="UP000011688"/>
    </source>
</evidence>
<sequence>MHSKTFSKFLSTALVLAMLAVSIAAIVSPPDPFTLVLYSVPLLLLTSVTAYLVTYGRRSTVRGKRA</sequence>
<gene>
    <name evidence="2" type="ORF">C491_14252</name>
</gene>
<organism evidence="2 3">
    <name type="scientific">Natronococcus amylolyticus DSM 10524</name>
    <dbReference type="NCBI Taxonomy" id="1227497"/>
    <lineage>
        <taxon>Archaea</taxon>
        <taxon>Methanobacteriati</taxon>
        <taxon>Methanobacteriota</taxon>
        <taxon>Stenosarchaea group</taxon>
        <taxon>Halobacteria</taxon>
        <taxon>Halobacteriales</taxon>
        <taxon>Natrialbaceae</taxon>
        <taxon>Natronococcus</taxon>
    </lineage>
</organism>
<evidence type="ECO:0000313" key="2">
    <source>
        <dbReference type="EMBL" id="ELY56118.1"/>
    </source>
</evidence>
<dbReference type="InterPro" id="IPR055956">
    <property type="entry name" value="DUF7534"/>
</dbReference>
<comment type="caution">
    <text evidence="2">The sequence shown here is derived from an EMBL/GenBank/DDBJ whole genome shotgun (WGS) entry which is preliminary data.</text>
</comment>
<keyword evidence="1" id="KW-0472">Membrane</keyword>
<dbReference type="RefSeq" id="WP_005557365.1">
    <property type="nucleotide sequence ID" value="NZ_AOIB01000028.1"/>
</dbReference>
<dbReference type="Pfam" id="PF24378">
    <property type="entry name" value="DUF7534"/>
    <property type="match status" value="1"/>
</dbReference>
<dbReference type="AlphaFoldDB" id="L9X6A9"/>
<dbReference type="Proteomes" id="UP000011688">
    <property type="component" value="Unassembled WGS sequence"/>
</dbReference>
<feature type="transmembrane region" description="Helical" evidence="1">
    <location>
        <begin position="35"/>
        <end position="55"/>
    </location>
</feature>
<proteinExistence type="predicted"/>
<name>L9X6A9_9EURY</name>
<dbReference type="STRING" id="1227497.C491_14252"/>
<keyword evidence="1" id="KW-1133">Transmembrane helix</keyword>
<dbReference type="EMBL" id="AOIB01000028">
    <property type="protein sequence ID" value="ELY56118.1"/>
    <property type="molecule type" value="Genomic_DNA"/>
</dbReference>
<evidence type="ECO:0000256" key="1">
    <source>
        <dbReference type="SAM" id="Phobius"/>
    </source>
</evidence>
<dbReference type="OrthoDB" id="382827at2157"/>
<dbReference type="eggNOG" id="arCOG10179">
    <property type="taxonomic scope" value="Archaea"/>
</dbReference>
<reference evidence="2 3" key="1">
    <citation type="journal article" date="2014" name="PLoS Genet.">
        <title>Phylogenetically driven sequencing of extremely halophilic archaea reveals strategies for static and dynamic osmo-response.</title>
        <authorList>
            <person name="Becker E.A."/>
            <person name="Seitzer P.M."/>
            <person name="Tritt A."/>
            <person name="Larsen D."/>
            <person name="Krusor M."/>
            <person name="Yao A.I."/>
            <person name="Wu D."/>
            <person name="Madern D."/>
            <person name="Eisen J.A."/>
            <person name="Darling A.E."/>
            <person name="Facciotti M.T."/>
        </authorList>
    </citation>
    <scope>NUCLEOTIDE SEQUENCE [LARGE SCALE GENOMIC DNA]</scope>
    <source>
        <strain evidence="2 3">DSM 10524</strain>
    </source>
</reference>
<protein>
    <submittedName>
        <fullName evidence="2">Uncharacterized protein</fullName>
    </submittedName>
</protein>